<proteinExistence type="predicted"/>
<protein>
    <submittedName>
        <fullName evidence="1">958_t:CDS:1</fullName>
    </submittedName>
</protein>
<evidence type="ECO:0000313" key="1">
    <source>
        <dbReference type="EMBL" id="CAG8517422.1"/>
    </source>
</evidence>
<reference evidence="1" key="1">
    <citation type="submission" date="2021-06" db="EMBL/GenBank/DDBJ databases">
        <authorList>
            <person name="Kallberg Y."/>
            <person name="Tangrot J."/>
            <person name="Rosling A."/>
        </authorList>
    </citation>
    <scope>NUCLEOTIDE SEQUENCE</scope>
    <source>
        <strain evidence="1">28 12/20/2015</strain>
    </source>
</reference>
<comment type="caution">
    <text evidence="1">The sequence shown here is derived from an EMBL/GenBank/DDBJ whole genome shotgun (WGS) entry which is preliminary data.</text>
</comment>
<accession>A0ACA9LBN4</accession>
<dbReference type="EMBL" id="CAJVPW010003037">
    <property type="protein sequence ID" value="CAG8517422.1"/>
    <property type="molecule type" value="Genomic_DNA"/>
</dbReference>
<name>A0ACA9LBN4_9GLOM</name>
<gene>
    <name evidence="1" type="ORF">SPELUC_LOCUS3766</name>
</gene>
<keyword evidence="2" id="KW-1185">Reference proteome</keyword>
<sequence length="905" mass="103667">LTKNHKKLLTELQQEKSAHEAIQTQLTNELDDTEKYLDELRQKYQSIAEKLNSLDKKSTSRYGNPYEEEEEMEPEGEIFIPSDLNQQLETILNDYQQIKQEAKWLEIQLQEQKEVNQQLTADLNQAEVDRDSNLAKITELEEQKQQLEEQEAEKEQKLNELQAEKKQLETDLQSATTVKNNTLQSLRDLKKENQTLQEELATTEQQRTNTEAAYDAGVDQLAQTQEKLDDKTTDLNNTLRSLNELQTENQALLAQLQTQDNLTQQLGQDFAAIRNSYQNLDQQKDNITHSLHDLQGENQQLENSIDDRLAERDALATEKNREAQKVNLLQKKSLSLRTNLNQTQTNLTDSQNQVQRLTIRNNTLQGQLTIKSRNINLLGNKTRQLRAKIQQTTQQLATANNTIANLNNIITDAQTQLGIADLTNLPNLAGKSLTELINYFQHHRCSGCHLSVHADYDTIKQERDKYKSELDSHVCPSCSEICCANGDYQQIKQELSQRESECQKHLAEKEAQIITQIITECQLGLSSDSALAAVINRLKELINKGPDSSQDALIADLQQQLRDKDKPSEDIKQQLKELSQELGLSDQVVQSLQTASSYSELVSRQKQAFSAKLSQEIKSKEVAQRWNVGLGVLSAGSLQLRSEIGKGNISGFVERAVAKELGNYDDKLEREQKEFQRKLIADYKRAGGSKNLHKEEDIERENFKIRPVLIMSNDWQNQHDKYTIVAPLTSDEEELKKSVASFEVLIEPNEKNGLDTTSKILLNRLQIVDKNFRLIRKVGQVDSDIDIQSLINMEEALTGILREARGKKDEVYRTYQMAAVQAFEKNKKPKFMNNLQLENKHLKILKEILAKYPYKFYVYGSRVKGTAKKYSDLDLCYYDVPRQEISKLREELTKSNLPFFVEVVA</sequence>
<dbReference type="Proteomes" id="UP000789366">
    <property type="component" value="Unassembled WGS sequence"/>
</dbReference>
<evidence type="ECO:0000313" key="2">
    <source>
        <dbReference type="Proteomes" id="UP000789366"/>
    </source>
</evidence>
<feature type="non-terminal residue" evidence="1">
    <location>
        <position position="1"/>
    </location>
</feature>
<organism evidence="1 2">
    <name type="scientific">Cetraspora pellucida</name>
    <dbReference type="NCBI Taxonomy" id="1433469"/>
    <lineage>
        <taxon>Eukaryota</taxon>
        <taxon>Fungi</taxon>
        <taxon>Fungi incertae sedis</taxon>
        <taxon>Mucoromycota</taxon>
        <taxon>Glomeromycotina</taxon>
        <taxon>Glomeromycetes</taxon>
        <taxon>Diversisporales</taxon>
        <taxon>Gigasporaceae</taxon>
        <taxon>Cetraspora</taxon>
    </lineage>
</organism>